<evidence type="ECO:0000313" key="2">
    <source>
        <dbReference type="EMBL" id="PKG30812.1"/>
    </source>
</evidence>
<dbReference type="PANTHER" id="PTHR36444">
    <property type="entry name" value="TRANSCRIPTIONAL REGULATOR PROTEIN YOBU-RELATED"/>
    <property type="match status" value="1"/>
</dbReference>
<dbReference type="Proteomes" id="UP000233343">
    <property type="component" value="Unassembled WGS sequence"/>
</dbReference>
<dbReference type="PANTHER" id="PTHR36444:SF2">
    <property type="entry name" value="TRANSCRIPTIONAL REGULATOR PROTEIN YOBU-RELATED"/>
    <property type="match status" value="1"/>
</dbReference>
<comment type="caution">
    <text evidence="2">The sequence shown here is derived from an EMBL/GenBank/DDBJ whole genome shotgun (WGS) entry which is preliminary data.</text>
</comment>
<gene>
    <name evidence="2" type="ORF">CWS20_01670</name>
</gene>
<dbReference type="InterPro" id="IPR053182">
    <property type="entry name" value="YobU-like_regulator"/>
</dbReference>
<organism evidence="2 3">
    <name type="scientific">Cytobacillus horneckiae</name>
    <dbReference type="NCBI Taxonomy" id="549687"/>
    <lineage>
        <taxon>Bacteria</taxon>
        <taxon>Bacillati</taxon>
        <taxon>Bacillota</taxon>
        <taxon>Bacilli</taxon>
        <taxon>Bacillales</taxon>
        <taxon>Bacillaceae</taxon>
        <taxon>Cytobacillus</taxon>
    </lineage>
</organism>
<dbReference type="AlphaFoldDB" id="A0A2N0ZMS3"/>
<keyword evidence="3" id="KW-1185">Reference proteome</keyword>
<dbReference type="SMART" id="SM00871">
    <property type="entry name" value="AraC_E_bind"/>
    <property type="match status" value="1"/>
</dbReference>
<accession>A0A2N0ZMS3</accession>
<dbReference type="InterPro" id="IPR010499">
    <property type="entry name" value="AraC_E-bd"/>
</dbReference>
<evidence type="ECO:0000313" key="3">
    <source>
        <dbReference type="Proteomes" id="UP000233343"/>
    </source>
</evidence>
<dbReference type="InterPro" id="IPR011256">
    <property type="entry name" value="Reg_factor_effector_dom_sf"/>
</dbReference>
<dbReference type="EMBL" id="PISD01000005">
    <property type="protein sequence ID" value="PKG30812.1"/>
    <property type="molecule type" value="Genomic_DNA"/>
</dbReference>
<dbReference type="RefSeq" id="WP_066193774.1">
    <property type="nucleotide sequence ID" value="NZ_JARMMB010000022.1"/>
</dbReference>
<name>A0A2N0ZMS3_9BACI</name>
<feature type="domain" description="AraC effector-binding" evidence="1">
    <location>
        <begin position="1"/>
        <end position="133"/>
    </location>
</feature>
<sequence length="134" mass="15586">MDLKIINTIRTNNFNDERMMEKISDMWKSASANLNEIKHEGSIYGLYYEYESDFKGDYTLSVAIDGDDGFSITIPDETKYKVFTVNKDSSQGVFNTWNEIWKLEKDGNLNRTYTYDYEKYYIDGGIEIFIAVSG</sequence>
<proteinExistence type="predicted"/>
<evidence type="ECO:0000259" key="1">
    <source>
        <dbReference type="SMART" id="SM00871"/>
    </source>
</evidence>
<dbReference type="Pfam" id="PF14526">
    <property type="entry name" value="Cass2"/>
    <property type="match status" value="1"/>
</dbReference>
<dbReference type="InterPro" id="IPR029441">
    <property type="entry name" value="Cass2"/>
</dbReference>
<dbReference type="Gene3D" id="3.20.80.10">
    <property type="entry name" value="Regulatory factor, effector binding domain"/>
    <property type="match status" value="1"/>
</dbReference>
<reference evidence="2 3" key="1">
    <citation type="journal article" date="2010" name="Int. J. Syst. Evol. Microbiol.">
        <title>Bacillus horneckiae sp. nov., isolated from a spacecraft-assembly clean room.</title>
        <authorList>
            <person name="Vaishampayan P."/>
            <person name="Probst A."/>
            <person name="Krishnamurthi S."/>
            <person name="Ghosh S."/>
            <person name="Osman S."/>
            <person name="McDowall A."/>
            <person name="Ruckmani A."/>
            <person name="Mayilraj S."/>
            <person name="Venkateswaran K."/>
        </authorList>
    </citation>
    <scope>NUCLEOTIDE SEQUENCE [LARGE SCALE GENOMIC DNA]</scope>
    <source>
        <strain evidence="3">1PO1SC</strain>
    </source>
</reference>
<protein>
    <submittedName>
        <fullName evidence="2">AraC family transcriptional regulator</fullName>
    </submittedName>
</protein>